<accession>A0A0P1B477</accession>
<keyword evidence="3" id="KW-1185">Reference proteome</keyword>
<dbReference type="EMBL" id="CCYD01003042">
    <property type="protein sequence ID" value="CEG48912.1"/>
    <property type="molecule type" value="Genomic_DNA"/>
</dbReference>
<sequence>MLIPNAEICSGFLPTHVLILDLCFVRLVRSATFVDLAGLQSKWIGTLDRLVFSSPTL</sequence>
<dbReference type="GeneID" id="36401760"/>
<evidence type="ECO:0008006" key="4">
    <source>
        <dbReference type="Google" id="ProtNLM"/>
    </source>
</evidence>
<proteinExistence type="predicted"/>
<organism evidence="2 3">
    <name type="scientific">Plasmopara halstedii</name>
    <name type="common">Downy mildew of sunflower</name>
    <dbReference type="NCBI Taxonomy" id="4781"/>
    <lineage>
        <taxon>Eukaryota</taxon>
        <taxon>Sar</taxon>
        <taxon>Stramenopiles</taxon>
        <taxon>Oomycota</taxon>
        <taxon>Peronosporomycetes</taxon>
        <taxon>Peronosporales</taxon>
        <taxon>Peronosporaceae</taxon>
        <taxon>Plasmopara</taxon>
    </lineage>
</organism>
<evidence type="ECO:0000256" key="1">
    <source>
        <dbReference type="SAM" id="SignalP"/>
    </source>
</evidence>
<dbReference type="AlphaFoldDB" id="A0A0P1B477"/>
<feature type="signal peptide" evidence="1">
    <location>
        <begin position="1"/>
        <end position="30"/>
    </location>
</feature>
<protein>
    <recommendedName>
        <fullName evidence="4">RxLR-like protein</fullName>
    </recommendedName>
</protein>
<reference evidence="3" key="1">
    <citation type="submission" date="2014-09" db="EMBL/GenBank/DDBJ databases">
        <authorList>
            <person name="Sharma Rahul"/>
            <person name="Thines Marco"/>
        </authorList>
    </citation>
    <scope>NUCLEOTIDE SEQUENCE [LARGE SCALE GENOMIC DNA]</scope>
</reference>
<dbReference type="RefSeq" id="XP_024585281.1">
    <property type="nucleotide sequence ID" value="XM_024720042.1"/>
</dbReference>
<dbReference type="Proteomes" id="UP000054928">
    <property type="component" value="Unassembled WGS sequence"/>
</dbReference>
<evidence type="ECO:0000313" key="2">
    <source>
        <dbReference type="EMBL" id="CEG48912.1"/>
    </source>
</evidence>
<name>A0A0P1B477_PLAHL</name>
<feature type="chain" id="PRO_5006059169" description="RxLR-like protein" evidence="1">
    <location>
        <begin position="31"/>
        <end position="57"/>
    </location>
</feature>
<keyword evidence="1" id="KW-0732">Signal</keyword>
<evidence type="ECO:0000313" key="3">
    <source>
        <dbReference type="Proteomes" id="UP000054928"/>
    </source>
</evidence>